<name>A0A074LKA8_9BACL</name>
<evidence type="ECO:0000256" key="1">
    <source>
        <dbReference type="ARBA" id="ARBA00007316"/>
    </source>
</evidence>
<dbReference type="GO" id="GO:0004715">
    <property type="term" value="F:non-membrane spanning protein tyrosine kinase activity"/>
    <property type="evidence" value="ECO:0007669"/>
    <property type="project" value="UniProtKB-EC"/>
</dbReference>
<evidence type="ECO:0000256" key="4">
    <source>
        <dbReference type="ARBA" id="ARBA00022741"/>
    </source>
</evidence>
<dbReference type="PANTHER" id="PTHR32309">
    <property type="entry name" value="TYROSINE-PROTEIN KINASE"/>
    <property type="match status" value="1"/>
</dbReference>
<evidence type="ECO:0000256" key="6">
    <source>
        <dbReference type="ARBA" id="ARBA00022840"/>
    </source>
</evidence>
<dbReference type="FunFam" id="3.40.50.300:FF:000527">
    <property type="entry name" value="Tyrosine-protein kinase etk"/>
    <property type="match status" value="1"/>
</dbReference>
<evidence type="ECO:0000256" key="7">
    <source>
        <dbReference type="ARBA" id="ARBA00023137"/>
    </source>
</evidence>
<dbReference type="STRING" id="1157490.EL26_23075"/>
<dbReference type="InterPro" id="IPR027417">
    <property type="entry name" value="P-loop_NTPase"/>
</dbReference>
<comment type="similarity">
    <text evidence="1">Belongs to the CpsD/CapB family.</text>
</comment>
<dbReference type="InterPro" id="IPR005702">
    <property type="entry name" value="Wzc-like_C"/>
</dbReference>
<dbReference type="OrthoDB" id="9794577at2"/>
<evidence type="ECO:0000313" key="10">
    <source>
        <dbReference type="Proteomes" id="UP000027931"/>
    </source>
</evidence>
<dbReference type="Gene3D" id="3.40.50.300">
    <property type="entry name" value="P-loop containing nucleotide triphosphate hydrolases"/>
    <property type="match status" value="1"/>
</dbReference>
<dbReference type="InterPro" id="IPR033756">
    <property type="entry name" value="YlxH/NBP35"/>
</dbReference>
<dbReference type="AlphaFoldDB" id="A0A074LKA8"/>
<organism evidence="9 10">
    <name type="scientific">Tumebacillus flagellatus</name>
    <dbReference type="NCBI Taxonomy" id="1157490"/>
    <lineage>
        <taxon>Bacteria</taxon>
        <taxon>Bacillati</taxon>
        <taxon>Bacillota</taxon>
        <taxon>Bacilli</taxon>
        <taxon>Bacillales</taxon>
        <taxon>Alicyclobacillaceae</taxon>
        <taxon>Tumebacillus</taxon>
    </lineage>
</organism>
<evidence type="ECO:0000256" key="8">
    <source>
        <dbReference type="ARBA" id="ARBA00051245"/>
    </source>
</evidence>
<gene>
    <name evidence="9" type="ORF">EL26_23075</name>
</gene>
<comment type="caution">
    <text evidence="9">The sequence shown here is derived from an EMBL/GenBank/DDBJ whole genome shotgun (WGS) entry which is preliminary data.</text>
</comment>
<dbReference type="Proteomes" id="UP000027931">
    <property type="component" value="Unassembled WGS sequence"/>
</dbReference>
<keyword evidence="10" id="KW-1185">Reference proteome</keyword>
<dbReference type="PANTHER" id="PTHR32309:SF13">
    <property type="entry name" value="FERRIC ENTEROBACTIN TRANSPORT PROTEIN FEPE"/>
    <property type="match status" value="1"/>
</dbReference>
<keyword evidence="4" id="KW-0547">Nucleotide-binding</keyword>
<evidence type="ECO:0000256" key="3">
    <source>
        <dbReference type="ARBA" id="ARBA00022679"/>
    </source>
</evidence>
<reference evidence="9 10" key="1">
    <citation type="journal article" date="2013" name="Int. J. Syst. Evol. Microbiol.">
        <title>Tumebacillus flagellatus sp. nov., an alpha-amylase/pullulanase-producing bacterium isolated from cassava wastewater.</title>
        <authorList>
            <person name="Wang Q."/>
            <person name="Xie N."/>
            <person name="Qin Y."/>
            <person name="Shen N."/>
            <person name="Zhu J."/>
            <person name="Mi H."/>
            <person name="Huang R."/>
        </authorList>
    </citation>
    <scope>NUCLEOTIDE SEQUENCE [LARGE SCALE GENOMIC DNA]</scope>
    <source>
        <strain evidence="9 10">GST4</strain>
    </source>
</reference>
<keyword evidence="7" id="KW-0829">Tyrosine-protein kinase</keyword>
<dbReference type="Pfam" id="PF10609">
    <property type="entry name" value="ParA"/>
    <property type="match status" value="1"/>
</dbReference>
<keyword evidence="3" id="KW-0808">Transferase</keyword>
<accession>A0A074LKA8</accession>
<dbReference type="RefSeq" id="WP_038094372.1">
    <property type="nucleotide sequence ID" value="NZ_JMIR01000050.1"/>
</dbReference>
<dbReference type="eggNOG" id="COG0489">
    <property type="taxonomic scope" value="Bacteria"/>
</dbReference>
<evidence type="ECO:0000313" key="9">
    <source>
        <dbReference type="EMBL" id="KEO81025.1"/>
    </source>
</evidence>
<dbReference type="CDD" id="cd05387">
    <property type="entry name" value="BY-kinase"/>
    <property type="match status" value="1"/>
</dbReference>
<evidence type="ECO:0000256" key="5">
    <source>
        <dbReference type="ARBA" id="ARBA00022777"/>
    </source>
</evidence>
<dbReference type="NCBIfam" id="TIGR01007">
    <property type="entry name" value="eps_fam"/>
    <property type="match status" value="1"/>
</dbReference>
<dbReference type="GO" id="GO:0042802">
    <property type="term" value="F:identical protein binding"/>
    <property type="evidence" value="ECO:0007669"/>
    <property type="project" value="UniProtKB-ARBA"/>
</dbReference>
<sequence length="225" mass="24081">MRTRRGLCSIVSLDDPKSPAAEAYRTLRTNLLYTQGRDEELKTILITSTKQGEGKSTVISNLAVTMIQAGQNVLLIDADLRKPFMHHVFPISNVAGLSHLLTGECRLDDALQEVADIPGLLVLTAGTTPPNPAELLGSKAMQDLVAQARDRFDMILIDTPPLLPVTDAQVLAPCVDGALLVVHSGKVASPLVKKSKGLLAHVGIPVLGAVLNQITETDNEGYFES</sequence>
<dbReference type="SUPFAM" id="SSF52540">
    <property type="entry name" value="P-loop containing nucleoside triphosphate hydrolases"/>
    <property type="match status" value="1"/>
</dbReference>
<keyword evidence="6" id="KW-0067">ATP-binding</keyword>
<proteinExistence type="inferred from homology"/>
<dbReference type="EMBL" id="JMIR01000050">
    <property type="protein sequence ID" value="KEO81025.1"/>
    <property type="molecule type" value="Genomic_DNA"/>
</dbReference>
<protein>
    <recommendedName>
        <fullName evidence="2">non-specific protein-tyrosine kinase</fullName>
        <ecNumber evidence="2">2.7.10.2</ecNumber>
    </recommendedName>
</protein>
<evidence type="ECO:0000256" key="2">
    <source>
        <dbReference type="ARBA" id="ARBA00011903"/>
    </source>
</evidence>
<dbReference type="EC" id="2.7.10.2" evidence="2"/>
<comment type="catalytic activity">
    <reaction evidence="8">
        <text>L-tyrosyl-[protein] + ATP = O-phospho-L-tyrosyl-[protein] + ADP + H(+)</text>
        <dbReference type="Rhea" id="RHEA:10596"/>
        <dbReference type="Rhea" id="RHEA-COMP:10136"/>
        <dbReference type="Rhea" id="RHEA-COMP:20101"/>
        <dbReference type="ChEBI" id="CHEBI:15378"/>
        <dbReference type="ChEBI" id="CHEBI:30616"/>
        <dbReference type="ChEBI" id="CHEBI:46858"/>
        <dbReference type="ChEBI" id="CHEBI:61978"/>
        <dbReference type="ChEBI" id="CHEBI:456216"/>
        <dbReference type="EC" id="2.7.10.2"/>
    </reaction>
</comment>
<dbReference type="GO" id="GO:0005524">
    <property type="term" value="F:ATP binding"/>
    <property type="evidence" value="ECO:0007669"/>
    <property type="project" value="UniProtKB-KW"/>
</dbReference>
<dbReference type="InterPro" id="IPR050445">
    <property type="entry name" value="Bact_polysacc_biosynth/exp"/>
</dbReference>
<keyword evidence="5" id="KW-0418">Kinase</keyword>
<dbReference type="GO" id="GO:0005886">
    <property type="term" value="C:plasma membrane"/>
    <property type="evidence" value="ECO:0007669"/>
    <property type="project" value="UniProtKB-ARBA"/>
</dbReference>